<dbReference type="InterPro" id="IPR051277">
    <property type="entry name" value="SEZ6_CSMD_C4BPB_Regulators"/>
</dbReference>
<feature type="domain" description="Sushi" evidence="6">
    <location>
        <begin position="64"/>
        <end position="125"/>
    </location>
</feature>
<reference evidence="7 8" key="1">
    <citation type="submission" date="2019-09" db="EMBL/GenBank/DDBJ databases">
        <title>Bird 10,000 Genomes (B10K) Project - Family phase.</title>
        <authorList>
            <person name="Zhang G."/>
        </authorList>
    </citation>
    <scope>NUCLEOTIDE SEQUENCE [LARGE SCALE GENOMIC DNA]</scope>
    <source>
        <strain evidence="7">B10K-DU-002-35</strain>
        <tissue evidence="7">Muscle</tissue>
    </source>
</reference>
<evidence type="ECO:0000259" key="6">
    <source>
        <dbReference type="PROSITE" id="PS50923"/>
    </source>
</evidence>
<evidence type="ECO:0000313" key="7">
    <source>
        <dbReference type="EMBL" id="NXN98940.1"/>
    </source>
</evidence>
<keyword evidence="2" id="KW-0677">Repeat</keyword>
<keyword evidence="4" id="KW-0325">Glycoprotein</keyword>
<evidence type="ECO:0000313" key="8">
    <source>
        <dbReference type="Proteomes" id="UP000565785"/>
    </source>
</evidence>
<keyword evidence="3" id="KW-1015">Disulfide bond</keyword>
<comment type="caution">
    <text evidence="5">Lacks conserved residue(s) required for the propagation of feature annotation.</text>
</comment>
<evidence type="ECO:0000256" key="3">
    <source>
        <dbReference type="ARBA" id="ARBA00023157"/>
    </source>
</evidence>
<feature type="non-terminal residue" evidence="7">
    <location>
        <position position="137"/>
    </location>
</feature>
<evidence type="ECO:0000256" key="4">
    <source>
        <dbReference type="ARBA" id="ARBA00023180"/>
    </source>
</evidence>
<dbReference type="Proteomes" id="UP000565785">
    <property type="component" value="Unassembled WGS sequence"/>
</dbReference>
<dbReference type="FunFam" id="2.10.70.10:FF:000055">
    <property type="entry name" value="Complement decay-accelerating factor, GPI-anchored"/>
    <property type="match status" value="1"/>
</dbReference>
<evidence type="ECO:0000256" key="1">
    <source>
        <dbReference type="ARBA" id="ARBA00022659"/>
    </source>
</evidence>
<dbReference type="SMART" id="SM00032">
    <property type="entry name" value="CCP"/>
    <property type="match status" value="2"/>
</dbReference>
<proteinExistence type="predicted"/>
<dbReference type="PANTHER" id="PTHR45656:SF15">
    <property type="entry name" value="SUSHI DOMAIN-CONTAINING PROTEIN"/>
    <property type="match status" value="1"/>
</dbReference>
<dbReference type="InterPro" id="IPR000436">
    <property type="entry name" value="Sushi_SCR_CCP_dom"/>
</dbReference>
<feature type="domain" description="Sushi" evidence="6">
    <location>
        <begin position="1"/>
        <end position="63"/>
    </location>
</feature>
<sequence>CKAPPRLEFAELREQHRSQTVLPAGRTVQYACRPGYTPRPGVPATITCLGNGTWSAPQEFCRRQSCGQPGDPPNGRAVVLTDLLFGSHVNYTCDRGYKLVGGSQRTCEVSGTRVTWSGDAPLCQQVRCPPPPSIANG</sequence>
<accession>A0A7L1NG89</accession>
<evidence type="ECO:0000256" key="2">
    <source>
        <dbReference type="ARBA" id="ARBA00022737"/>
    </source>
</evidence>
<dbReference type="InterPro" id="IPR035976">
    <property type="entry name" value="Sushi/SCR/CCP_sf"/>
</dbReference>
<dbReference type="OrthoDB" id="5804959at2759"/>
<dbReference type="PROSITE" id="PS50923">
    <property type="entry name" value="SUSHI"/>
    <property type="match status" value="2"/>
</dbReference>
<keyword evidence="8" id="KW-1185">Reference proteome</keyword>
<name>A0A7L1NG89_RHICY</name>
<dbReference type="SUPFAM" id="SSF57535">
    <property type="entry name" value="Complement control module/SCR domain"/>
    <property type="match status" value="2"/>
</dbReference>
<dbReference type="AlphaFoldDB" id="A0A7L1NG89"/>
<keyword evidence="1 5" id="KW-0768">Sushi</keyword>
<protein>
    <submittedName>
        <fullName evidence="7">DAF1 protein</fullName>
    </submittedName>
</protein>
<evidence type="ECO:0000256" key="5">
    <source>
        <dbReference type="PROSITE-ProRule" id="PRU00302"/>
    </source>
</evidence>
<feature type="non-terminal residue" evidence="7">
    <location>
        <position position="1"/>
    </location>
</feature>
<dbReference type="EMBL" id="VXBP01005924">
    <property type="protein sequence ID" value="NXN98940.1"/>
    <property type="molecule type" value="Genomic_DNA"/>
</dbReference>
<organism evidence="7 8">
    <name type="scientific">Rhinopomastus cyanomelas</name>
    <name type="common">Common scimitarbill</name>
    <dbReference type="NCBI Taxonomy" id="113115"/>
    <lineage>
        <taxon>Eukaryota</taxon>
        <taxon>Metazoa</taxon>
        <taxon>Chordata</taxon>
        <taxon>Craniata</taxon>
        <taxon>Vertebrata</taxon>
        <taxon>Euteleostomi</taxon>
        <taxon>Archelosauria</taxon>
        <taxon>Archosauria</taxon>
        <taxon>Dinosauria</taxon>
        <taxon>Saurischia</taxon>
        <taxon>Theropoda</taxon>
        <taxon>Coelurosauria</taxon>
        <taxon>Aves</taxon>
        <taxon>Neognathae</taxon>
        <taxon>Neoaves</taxon>
        <taxon>Telluraves</taxon>
        <taxon>Coraciimorphae</taxon>
        <taxon>Bucerotiformes</taxon>
        <taxon>Rhinopomastidae</taxon>
        <taxon>Rhinopomastus</taxon>
    </lineage>
</organism>
<dbReference type="Pfam" id="PF00084">
    <property type="entry name" value="Sushi"/>
    <property type="match status" value="2"/>
</dbReference>
<gene>
    <name evidence="7" type="primary">Cd55_4</name>
    <name evidence="7" type="ORF">RHICYA_R12407</name>
</gene>
<dbReference type="PANTHER" id="PTHR45656">
    <property type="entry name" value="PROTEIN CBR-CLEC-78"/>
    <property type="match status" value="1"/>
</dbReference>
<comment type="caution">
    <text evidence="7">The sequence shown here is derived from an EMBL/GenBank/DDBJ whole genome shotgun (WGS) entry which is preliminary data.</text>
</comment>
<dbReference type="Gene3D" id="2.10.70.10">
    <property type="entry name" value="Complement Module, domain 1"/>
    <property type="match status" value="2"/>
</dbReference>
<dbReference type="CDD" id="cd00033">
    <property type="entry name" value="CCP"/>
    <property type="match status" value="2"/>
</dbReference>